<dbReference type="Pfam" id="PF22691">
    <property type="entry name" value="Thiolase_C_1"/>
    <property type="match status" value="1"/>
</dbReference>
<dbReference type="PANTHER" id="PTHR42870">
    <property type="entry name" value="ACETYL-COA C-ACETYLTRANSFERASE"/>
    <property type="match status" value="1"/>
</dbReference>
<evidence type="ECO:0000259" key="1">
    <source>
        <dbReference type="Pfam" id="PF22691"/>
    </source>
</evidence>
<dbReference type="CDD" id="cd00829">
    <property type="entry name" value="SCP-x_thiolase"/>
    <property type="match status" value="1"/>
</dbReference>
<organism evidence="2 3">
    <name type="scientific">Achromobacter mucicolens</name>
    <dbReference type="NCBI Taxonomy" id="1389922"/>
    <lineage>
        <taxon>Bacteria</taxon>
        <taxon>Pseudomonadati</taxon>
        <taxon>Pseudomonadota</taxon>
        <taxon>Betaproteobacteria</taxon>
        <taxon>Burkholderiales</taxon>
        <taxon>Alcaligenaceae</taxon>
        <taxon>Achromobacter</taxon>
    </lineage>
</organism>
<evidence type="ECO:0000313" key="2">
    <source>
        <dbReference type="EMBL" id="CAB3915616.1"/>
    </source>
</evidence>
<dbReference type="PIRSF" id="PIRSF000429">
    <property type="entry name" value="Ac-CoA_Ac_transf"/>
    <property type="match status" value="1"/>
</dbReference>
<dbReference type="InterPro" id="IPR055140">
    <property type="entry name" value="Thiolase_C_2"/>
</dbReference>
<sequence>MVMKERASLKNKVAIVGVGESDIGKVSHMTGLGLNAQAAKRALDDAGLQVSDIDGVLTAYSFTEPYFMLGSVICEYLGIKPRLNASMIVGGASPVVMLKHAAQAIVSGQAETILVCAGENRATGQSRDAAVAALTAVGHPYFEQPYGTSIPGFYAMIALRHMHKYGTTREQLAHVAVNTRAHALLHPNAHMKAPLTLDQVISAKPIADPLGMLDCCLISDAGGAFIVTSAERARDLKCKPVYLQGIGEYHTHEHLMCAPSLTEFGAAESGRIAYEMAGLAPGDIDVAELYDCFSIVPILEAEELGFCQPGEGGAFFEQGHARIGGKLPINTHGGMLSHAHAGAAGGLFGIVEAVRQLRGGLGDRQVEGAEVALVHNEGGILSSHGTAILASEKG</sequence>
<protein>
    <recommendedName>
        <fullName evidence="1">Thiolase C-terminal domain-containing protein</fullName>
    </recommendedName>
</protein>
<proteinExistence type="predicted"/>
<dbReference type="PANTHER" id="PTHR42870:SF1">
    <property type="entry name" value="NON-SPECIFIC LIPID-TRANSFER PROTEIN-LIKE 2"/>
    <property type="match status" value="1"/>
</dbReference>
<accession>A0ABM8LL36</accession>
<dbReference type="Proteomes" id="UP000507140">
    <property type="component" value="Unassembled WGS sequence"/>
</dbReference>
<keyword evidence="3" id="KW-1185">Reference proteome</keyword>
<dbReference type="SUPFAM" id="SSF53901">
    <property type="entry name" value="Thiolase-like"/>
    <property type="match status" value="1"/>
</dbReference>
<name>A0ABM8LL36_9BURK</name>
<gene>
    <name evidence="2" type="ORF">LMG3415_05219</name>
</gene>
<dbReference type="InterPro" id="IPR016039">
    <property type="entry name" value="Thiolase-like"/>
</dbReference>
<dbReference type="InterPro" id="IPR002155">
    <property type="entry name" value="Thiolase"/>
</dbReference>
<dbReference type="EMBL" id="CADIKR010000008">
    <property type="protein sequence ID" value="CAB3915616.1"/>
    <property type="molecule type" value="Genomic_DNA"/>
</dbReference>
<comment type="caution">
    <text evidence="2">The sequence shown here is derived from an EMBL/GenBank/DDBJ whole genome shotgun (WGS) entry which is preliminary data.</text>
</comment>
<dbReference type="Gene3D" id="3.40.47.10">
    <property type="match status" value="1"/>
</dbReference>
<feature type="domain" description="Thiolase C-terminal" evidence="1">
    <location>
        <begin position="247"/>
        <end position="390"/>
    </location>
</feature>
<evidence type="ECO:0000313" key="3">
    <source>
        <dbReference type="Proteomes" id="UP000507140"/>
    </source>
</evidence>
<reference evidence="2 3" key="1">
    <citation type="submission" date="2020-04" db="EMBL/GenBank/DDBJ databases">
        <authorList>
            <person name="De Canck E."/>
        </authorList>
    </citation>
    <scope>NUCLEOTIDE SEQUENCE [LARGE SCALE GENOMIC DNA]</scope>
    <source>
        <strain evidence="2 3">LMG 3415</strain>
    </source>
</reference>